<protein>
    <submittedName>
        <fullName evidence="2">Uncharacterized protein</fullName>
    </submittedName>
</protein>
<evidence type="ECO:0000313" key="3">
    <source>
        <dbReference type="Proteomes" id="UP001307889"/>
    </source>
</evidence>
<evidence type="ECO:0000256" key="1">
    <source>
        <dbReference type="SAM" id="MobiDB-lite"/>
    </source>
</evidence>
<reference evidence="2 3" key="1">
    <citation type="submission" date="2023-09" db="EMBL/GenBank/DDBJ databases">
        <title>Nesidiocoris tenuis whole genome shotgun sequence.</title>
        <authorList>
            <person name="Shibata T."/>
            <person name="Shimoda M."/>
            <person name="Kobayashi T."/>
            <person name="Uehara T."/>
        </authorList>
    </citation>
    <scope>NUCLEOTIDE SEQUENCE [LARGE SCALE GENOMIC DNA]</scope>
    <source>
        <strain evidence="2 3">Japan</strain>
    </source>
</reference>
<proteinExistence type="predicted"/>
<accession>A0ABN7AYN1</accession>
<dbReference type="EMBL" id="AP028916">
    <property type="protein sequence ID" value="BES97257.1"/>
    <property type="molecule type" value="Genomic_DNA"/>
</dbReference>
<dbReference type="Proteomes" id="UP001307889">
    <property type="component" value="Chromosome 8"/>
</dbReference>
<feature type="region of interest" description="Disordered" evidence="1">
    <location>
        <begin position="1"/>
        <end position="22"/>
    </location>
</feature>
<evidence type="ECO:0000313" key="2">
    <source>
        <dbReference type="EMBL" id="BES97257.1"/>
    </source>
</evidence>
<keyword evidence="3" id="KW-1185">Reference proteome</keyword>
<gene>
    <name evidence="2" type="ORF">NTJ_10071</name>
</gene>
<organism evidence="2 3">
    <name type="scientific">Nesidiocoris tenuis</name>
    <dbReference type="NCBI Taxonomy" id="355587"/>
    <lineage>
        <taxon>Eukaryota</taxon>
        <taxon>Metazoa</taxon>
        <taxon>Ecdysozoa</taxon>
        <taxon>Arthropoda</taxon>
        <taxon>Hexapoda</taxon>
        <taxon>Insecta</taxon>
        <taxon>Pterygota</taxon>
        <taxon>Neoptera</taxon>
        <taxon>Paraneoptera</taxon>
        <taxon>Hemiptera</taxon>
        <taxon>Heteroptera</taxon>
        <taxon>Panheteroptera</taxon>
        <taxon>Cimicomorpha</taxon>
        <taxon>Miridae</taxon>
        <taxon>Dicyphina</taxon>
        <taxon>Nesidiocoris</taxon>
    </lineage>
</organism>
<sequence>MNRASGPPTARQKGCTEMSTITPPRISAKLAHEDGHKIECPRVDYDTSRIKIKSASYLARWKKLQTVEKIQTSIVATEEELKCTDKLKCRIDGTYNGEHHE</sequence>
<name>A0ABN7AYN1_9HEMI</name>